<keyword evidence="1" id="KW-0472">Membrane</keyword>
<organism evidence="2">
    <name type="scientific">Opuntia streptacantha</name>
    <name type="common">Prickly pear cactus</name>
    <name type="synonym">Opuntia cardona</name>
    <dbReference type="NCBI Taxonomy" id="393608"/>
    <lineage>
        <taxon>Eukaryota</taxon>
        <taxon>Viridiplantae</taxon>
        <taxon>Streptophyta</taxon>
        <taxon>Embryophyta</taxon>
        <taxon>Tracheophyta</taxon>
        <taxon>Spermatophyta</taxon>
        <taxon>Magnoliopsida</taxon>
        <taxon>eudicotyledons</taxon>
        <taxon>Gunneridae</taxon>
        <taxon>Pentapetalae</taxon>
        <taxon>Caryophyllales</taxon>
        <taxon>Cactineae</taxon>
        <taxon>Cactaceae</taxon>
        <taxon>Opuntioideae</taxon>
        <taxon>Opuntia</taxon>
    </lineage>
</organism>
<dbReference type="EMBL" id="GISG01223854">
    <property type="protein sequence ID" value="MBA4664470.1"/>
    <property type="molecule type" value="Transcribed_RNA"/>
</dbReference>
<feature type="transmembrane region" description="Helical" evidence="1">
    <location>
        <begin position="29"/>
        <end position="48"/>
    </location>
</feature>
<proteinExistence type="predicted"/>
<evidence type="ECO:0000313" key="2">
    <source>
        <dbReference type="EMBL" id="MBA4664470.1"/>
    </source>
</evidence>
<reference evidence="2" key="2">
    <citation type="submission" date="2020-07" db="EMBL/GenBank/DDBJ databases">
        <authorList>
            <person name="Vera ALvarez R."/>
            <person name="Arias-Moreno D.M."/>
            <person name="Jimenez-Jacinto V."/>
            <person name="Jimenez-Bremont J.F."/>
            <person name="Swaminathan K."/>
            <person name="Moose S.P."/>
            <person name="Guerrero-Gonzalez M.L."/>
            <person name="Marino-Ramirez L."/>
            <person name="Landsman D."/>
            <person name="Rodriguez-Kessler M."/>
            <person name="Delgado-Sanchez P."/>
        </authorList>
    </citation>
    <scope>NUCLEOTIDE SEQUENCE</scope>
    <source>
        <tissue evidence="2">Cladode</tissue>
    </source>
</reference>
<keyword evidence="1" id="KW-0812">Transmembrane</keyword>
<accession>A0A7C9AE20</accession>
<dbReference type="AlphaFoldDB" id="A0A7C9AE20"/>
<evidence type="ECO:0000256" key="1">
    <source>
        <dbReference type="SAM" id="Phobius"/>
    </source>
</evidence>
<sequence>MKIDPTGEVNLSGWKSCHKRVISSYMNRFFYKGCHLLTTITIFISSILQPSMFYCLHPFSCRSIQNGHLNGAFMRVGGGDLNAAIINTGSLQSRKQMLNSTNRKSILTKRGTKRRFLLNKINGSLDSIRTDIEVPSFSGDLRPNLHRC</sequence>
<name>A0A7C9AE20_OPUST</name>
<protein>
    <submittedName>
        <fullName evidence="2">Uncharacterized protein</fullName>
    </submittedName>
</protein>
<reference evidence="2" key="1">
    <citation type="journal article" date="2013" name="J. Plant Res.">
        <title>Effect of fungi and light on seed germination of three Opuntia species from semiarid lands of central Mexico.</title>
        <authorList>
            <person name="Delgado-Sanchez P."/>
            <person name="Jimenez-Bremont J.F."/>
            <person name="Guerrero-Gonzalez Mde L."/>
            <person name="Flores J."/>
        </authorList>
    </citation>
    <scope>NUCLEOTIDE SEQUENCE</scope>
    <source>
        <tissue evidence="2">Cladode</tissue>
    </source>
</reference>
<keyword evidence="1" id="KW-1133">Transmembrane helix</keyword>